<feature type="region of interest" description="Disordered" evidence="1">
    <location>
        <begin position="1"/>
        <end position="42"/>
    </location>
</feature>
<dbReference type="InterPro" id="IPR015374">
    <property type="entry name" value="ChAPs"/>
</dbReference>
<dbReference type="Gene3D" id="1.25.40.10">
    <property type="entry name" value="Tetratricopeptide repeat domain"/>
    <property type="match status" value="2"/>
</dbReference>
<dbReference type="EMBL" id="LT598468">
    <property type="protein sequence ID" value="SCV03374.1"/>
    <property type="molecule type" value="Genomic_DNA"/>
</dbReference>
<dbReference type="GO" id="GO:0006893">
    <property type="term" value="P:Golgi to plasma membrane transport"/>
    <property type="evidence" value="ECO:0007669"/>
    <property type="project" value="TreeGrafter"/>
</dbReference>
<dbReference type="SUPFAM" id="SSF48452">
    <property type="entry name" value="TPR-like"/>
    <property type="match status" value="1"/>
</dbReference>
<dbReference type="OrthoDB" id="434695at2759"/>
<name>A0A1G4KFW4_9SACH</name>
<dbReference type="GO" id="GO:0034044">
    <property type="term" value="C:exomer complex"/>
    <property type="evidence" value="ECO:0007669"/>
    <property type="project" value="UniProtKB-ARBA"/>
</dbReference>
<feature type="compositionally biased region" description="Low complexity" evidence="1">
    <location>
        <begin position="12"/>
        <end position="25"/>
    </location>
</feature>
<accession>A0A1G4KFW4</accession>
<dbReference type="Pfam" id="PF09295">
    <property type="entry name" value="ChAPs"/>
    <property type="match status" value="2"/>
</dbReference>
<dbReference type="PANTHER" id="PTHR31975">
    <property type="entry name" value="BUD SITE SELECTION PROTEIN 7-RELATED"/>
    <property type="match status" value="1"/>
</dbReference>
<gene>
    <name evidence="2" type="ORF">LAMI_0H07646G</name>
</gene>
<dbReference type="STRING" id="1230905.A0A1G4KFW4"/>
<keyword evidence="3" id="KW-1185">Reference proteome</keyword>
<evidence type="ECO:0000313" key="3">
    <source>
        <dbReference type="Proteomes" id="UP000191024"/>
    </source>
</evidence>
<protein>
    <submittedName>
        <fullName evidence="2">LAMI_0H07646g1_1</fullName>
    </submittedName>
</protein>
<proteinExistence type="predicted"/>
<evidence type="ECO:0000256" key="1">
    <source>
        <dbReference type="SAM" id="MobiDB-lite"/>
    </source>
</evidence>
<dbReference type="PANTHER" id="PTHR31975:SF2">
    <property type="entry name" value="CHITIN BIOSYNTHESIS PROTEIN CHS6-RELATED"/>
    <property type="match status" value="1"/>
</dbReference>
<sequence>MSLWGWSKKRPATLSSSDAATDANAGQRNSVKGSKKVPLKDSPRAIESQFGESLGLRTRVLQKLVRSGCLGIGPPDLVHTTQYDGLRHKEIGEFHYIIGLDVSSEAAPIAYLNALKLTGTGFRNDGLVSCYCSMNIFSKVDIKIRYESEKHYLVNAIECMSGTTNVNLSEELWDETLVSAFIRSMIIGSEPDRKLPGLVEVAPGMGNGISYCHKLLTKLFRFLPRGVSIGHDVTKGSHATYRNNYLTEAILIFLGLAKTLVPHAVRLLDNLIKEDPDNELCYRTVLIAVVTQSESFDQLAVENINETMSLFFKQADLRIEQRMIDPLTDVLCMQAAFLLSKNDFDLALPVAQKATRLSSDSFEAWECLAKCYIGLRNYEQALIAVNAMPQLPASDDCKAELLAEKLENYYYQRPLGRGPSPQLQAAELDYVATNLKLKDRDIAELVFGRIVMPRVENRGSINELWTEACALIGPVYGPQSCTLANFVSMQEINSLKDTELLARNTIANQLSWSLRRVYDLLMTITEKIGWNTLLDLRSTIFVMQREYQVSATSTATVYQLRQKRLCERWLDTLFLDLYSDLKIAKHASERKNNMLSGLEWELLGLTLARTHHWSEAIACLRTSIVARFDIVSAEELVQIYLRDDLEPTELPDTEIMLDILLQKLSYESRFYNYFQISNLQLLAKLATFQDVDAIRHQLHVLPRAESGIVALTDQFLDYIYQFSQV</sequence>
<dbReference type="InterPro" id="IPR011990">
    <property type="entry name" value="TPR-like_helical_dom_sf"/>
</dbReference>
<dbReference type="Proteomes" id="UP000191024">
    <property type="component" value="Chromosome H"/>
</dbReference>
<reference evidence="3" key="1">
    <citation type="submission" date="2016-03" db="EMBL/GenBank/DDBJ databases">
        <authorList>
            <person name="Devillers H."/>
        </authorList>
    </citation>
    <scope>NUCLEOTIDE SEQUENCE [LARGE SCALE GENOMIC DNA]</scope>
</reference>
<dbReference type="AlphaFoldDB" id="A0A1G4KFW4"/>
<evidence type="ECO:0000313" key="2">
    <source>
        <dbReference type="EMBL" id="SCV03374.1"/>
    </source>
</evidence>
<organism evidence="2 3">
    <name type="scientific">Lachancea mirantina</name>
    <dbReference type="NCBI Taxonomy" id="1230905"/>
    <lineage>
        <taxon>Eukaryota</taxon>
        <taxon>Fungi</taxon>
        <taxon>Dikarya</taxon>
        <taxon>Ascomycota</taxon>
        <taxon>Saccharomycotina</taxon>
        <taxon>Saccharomycetes</taxon>
        <taxon>Saccharomycetales</taxon>
        <taxon>Saccharomycetaceae</taxon>
        <taxon>Lachancea</taxon>
    </lineage>
</organism>